<protein>
    <submittedName>
        <fullName evidence="1">Uncharacterized protein</fullName>
    </submittedName>
</protein>
<sequence>FVKPIRAVARLDLEDEVLPPQDTFIPGTQPLLLEQHLQEYYYAPDNSDVSPPITSSSPPSLCLSASPAPSPAFPPTPLLEGHDAFGSMSFLLSPKLTGVILDSVALLPDCPPKLVAEAEVQEKKHNVVQWVLRLGRKLVRTVAKWMK</sequence>
<evidence type="ECO:0000313" key="1">
    <source>
        <dbReference type="EMBL" id="KAG5646935.1"/>
    </source>
</evidence>
<feature type="non-terminal residue" evidence="1">
    <location>
        <position position="1"/>
    </location>
</feature>
<organism evidence="1 2">
    <name type="scientific">Asterophora parasitica</name>
    <dbReference type="NCBI Taxonomy" id="117018"/>
    <lineage>
        <taxon>Eukaryota</taxon>
        <taxon>Fungi</taxon>
        <taxon>Dikarya</taxon>
        <taxon>Basidiomycota</taxon>
        <taxon>Agaricomycotina</taxon>
        <taxon>Agaricomycetes</taxon>
        <taxon>Agaricomycetidae</taxon>
        <taxon>Agaricales</taxon>
        <taxon>Tricholomatineae</taxon>
        <taxon>Lyophyllaceae</taxon>
        <taxon>Asterophora</taxon>
    </lineage>
</organism>
<dbReference type="EMBL" id="JABCKV010000014">
    <property type="protein sequence ID" value="KAG5646935.1"/>
    <property type="molecule type" value="Genomic_DNA"/>
</dbReference>
<dbReference type="AlphaFoldDB" id="A0A9P7KFJ7"/>
<reference evidence="1" key="2">
    <citation type="submission" date="2021-10" db="EMBL/GenBank/DDBJ databases">
        <title>Phylogenomics reveals ancestral predisposition of the termite-cultivated fungus Termitomyces towards a domesticated lifestyle.</title>
        <authorList>
            <person name="Auxier B."/>
            <person name="Grum-Grzhimaylo A."/>
            <person name="Cardenas M.E."/>
            <person name="Lodge J.D."/>
            <person name="Laessoe T."/>
            <person name="Pedersen O."/>
            <person name="Smith M.E."/>
            <person name="Kuyper T.W."/>
            <person name="Franco-Molano E.A."/>
            <person name="Baroni T.J."/>
            <person name="Aanen D.K."/>
        </authorList>
    </citation>
    <scope>NUCLEOTIDE SEQUENCE</scope>
    <source>
        <strain evidence="1">AP01</strain>
        <tissue evidence="1">Mycelium</tissue>
    </source>
</reference>
<dbReference type="Proteomes" id="UP000775547">
    <property type="component" value="Unassembled WGS sequence"/>
</dbReference>
<evidence type="ECO:0000313" key="2">
    <source>
        <dbReference type="Proteomes" id="UP000775547"/>
    </source>
</evidence>
<comment type="caution">
    <text evidence="1">The sequence shown here is derived from an EMBL/GenBank/DDBJ whole genome shotgun (WGS) entry which is preliminary data.</text>
</comment>
<reference evidence="1" key="1">
    <citation type="submission" date="2020-07" db="EMBL/GenBank/DDBJ databases">
        <authorList>
            <person name="Nieuwenhuis M."/>
            <person name="Van De Peppel L.J.J."/>
        </authorList>
    </citation>
    <scope>NUCLEOTIDE SEQUENCE</scope>
    <source>
        <strain evidence="1">AP01</strain>
        <tissue evidence="1">Mycelium</tissue>
    </source>
</reference>
<gene>
    <name evidence="1" type="ORF">DXG03_001658</name>
</gene>
<name>A0A9P7KFJ7_9AGAR</name>
<proteinExistence type="predicted"/>
<accession>A0A9P7KFJ7</accession>
<keyword evidence="2" id="KW-1185">Reference proteome</keyword>